<dbReference type="InterPro" id="IPR036291">
    <property type="entry name" value="NAD(P)-bd_dom_sf"/>
</dbReference>
<dbReference type="AlphaFoldDB" id="A0A0N4WIP5"/>
<dbReference type="PANTHER" id="PTHR43245:SF51">
    <property type="entry name" value="SHORT CHAIN DEHYDROGENASE_REDUCTASE FAMILY 42E, MEMBER 2"/>
    <property type="match status" value="1"/>
</dbReference>
<sequence length="306" mass="34566">MDVVAVTGSSGLVGRYVVERLMKCGRYKEIRLIDRIPRTCSDIDGVVLRHYPVDLNDEGALERALQGCKAVIHCAHAQLQWTYMDKATSEAMWKDNLSATEVLVDTMLRMSVNHLVHVGDAYSALPIEDNYGLGEMVFKDYPANYILGEYGESRTRAEMYARNAVAKGSSLKGVFLRPVHVHAEEPSSSWRTLMQMAENGNVPYLNGGRRGLHQFIYAGNLAAIVDRCLSMLSDNPDRLNTEIVYCLDDTYATPMAEVSRETLSYPMFRFLFAKTIGFSDRKQRLLLDHRPEVRLANMLQRKCSGR</sequence>
<evidence type="ECO:0000256" key="2">
    <source>
        <dbReference type="ARBA" id="ARBA00023002"/>
    </source>
</evidence>
<dbReference type="OMA" id="RTRGEMY"/>
<dbReference type="SUPFAM" id="SSF51735">
    <property type="entry name" value="NAD(P)-binding Rossmann-fold domains"/>
    <property type="match status" value="1"/>
</dbReference>
<dbReference type="Pfam" id="PF01073">
    <property type="entry name" value="3Beta_HSD"/>
    <property type="match status" value="1"/>
</dbReference>
<evidence type="ECO:0000313" key="5">
    <source>
        <dbReference type="EMBL" id="VDO41253.1"/>
    </source>
</evidence>
<dbReference type="GO" id="GO:0006694">
    <property type="term" value="P:steroid biosynthetic process"/>
    <property type="evidence" value="ECO:0007669"/>
    <property type="project" value="InterPro"/>
</dbReference>
<dbReference type="PANTHER" id="PTHR43245">
    <property type="entry name" value="BIFUNCTIONAL POLYMYXIN RESISTANCE PROTEIN ARNA"/>
    <property type="match status" value="1"/>
</dbReference>
<dbReference type="STRING" id="6290.A0A0N4WIP5"/>
<evidence type="ECO:0000256" key="1">
    <source>
        <dbReference type="ARBA" id="ARBA00009219"/>
    </source>
</evidence>
<dbReference type="InterPro" id="IPR050177">
    <property type="entry name" value="Lipid_A_modif_metabolic_enz"/>
</dbReference>
<dbReference type="GO" id="GO:0016616">
    <property type="term" value="F:oxidoreductase activity, acting on the CH-OH group of donors, NAD or NADP as acceptor"/>
    <property type="evidence" value="ECO:0007669"/>
    <property type="project" value="InterPro"/>
</dbReference>
<dbReference type="Proteomes" id="UP000268014">
    <property type="component" value="Unassembled WGS sequence"/>
</dbReference>
<dbReference type="WBParaSite" id="HPLM_0001084101-mRNA-1">
    <property type="protein sequence ID" value="HPLM_0001084101-mRNA-1"/>
    <property type="gene ID" value="HPLM_0001084101"/>
</dbReference>
<reference evidence="5 6" key="2">
    <citation type="submission" date="2018-11" db="EMBL/GenBank/DDBJ databases">
        <authorList>
            <consortium name="Pathogen Informatics"/>
        </authorList>
    </citation>
    <scope>NUCLEOTIDE SEQUENCE [LARGE SCALE GENOMIC DNA]</scope>
    <source>
        <strain evidence="5 6">MHpl1</strain>
    </source>
</reference>
<keyword evidence="2 3" id="KW-0560">Oxidoreductase</keyword>
<gene>
    <name evidence="5" type="ORF">HPLM_LOCUS10833</name>
</gene>
<keyword evidence="6" id="KW-1185">Reference proteome</keyword>
<evidence type="ECO:0000313" key="6">
    <source>
        <dbReference type="Proteomes" id="UP000268014"/>
    </source>
</evidence>
<organism evidence="7">
    <name type="scientific">Haemonchus placei</name>
    <name type="common">Barber's pole worm</name>
    <dbReference type="NCBI Taxonomy" id="6290"/>
    <lineage>
        <taxon>Eukaryota</taxon>
        <taxon>Metazoa</taxon>
        <taxon>Ecdysozoa</taxon>
        <taxon>Nematoda</taxon>
        <taxon>Chromadorea</taxon>
        <taxon>Rhabditida</taxon>
        <taxon>Rhabditina</taxon>
        <taxon>Rhabditomorpha</taxon>
        <taxon>Strongyloidea</taxon>
        <taxon>Trichostrongylidae</taxon>
        <taxon>Haemonchus</taxon>
    </lineage>
</organism>
<dbReference type="OrthoDB" id="2735536at2759"/>
<proteinExistence type="inferred from homology"/>
<dbReference type="InterPro" id="IPR002225">
    <property type="entry name" value="3Beta_OHSteriod_DH/Estase"/>
</dbReference>
<name>A0A0N4WIP5_HAEPC</name>
<dbReference type="Gene3D" id="3.40.50.720">
    <property type="entry name" value="NAD(P)-binding Rossmann-like Domain"/>
    <property type="match status" value="1"/>
</dbReference>
<evidence type="ECO:0000259" key="4">
    <source>
        <dbReference type="Pfam" id="PF01073"/>
    </source>
</evidence>
<dbReference type="EMBL" id="UZAF01017401">
    <property type="protein sequence ID" value="VDO41253.1"/>
    <property type="molecule type" value="Genomic_DNA"/>
</dbReference>
<feature type="domain" description="3-beta hydroxysteroid dehydrogenase/isomerase" evidence="4">
    <location>
        <begin position="5"/>
        <end position="251"/>
    </location>
</feature>
<accession>A0A0N4WIP5</accession>
<comment type="similarity">
    <text evidence="1 3">Belongs to the 3-beta-HSD family.</text>
</comment>
<evidence type="ECO:0000313" key="7">
    <source>
        <dbReference type="WBParaSite" id="HPLM_0001084101-mRNA-1"/>
    </source>
</evidence>
<evidence type="ECO:0000256" key="3">
    <source>
        <dbReference type="RuleBase" id="RU004475"/>
    </source>
</evidence>
<reference evidence="7" key="1">
    <citation type="submission" date="2016-04" db="UniProtKB">
        <authorList>
            <consortium name="WormBaseParasite"/>
        </authorList>
    </citation>
    <scope>IDENTIFICATION</scope>
</reference>
<protein>
    <submittedName>
        <fullName evidence="7">3Beta_HSD domain-containing protein</fullName>
    </submittedName>
</protein>